<accession>A0ABW3T421</accession>
<sequence length="347" mass="36759">MSGRSWLAAAVAVVGLMGGRAEAASASFKDWTVVCDNVRHCTAFGFASYEDDTLGYLRLERDGVAGAPVRLTVAVADEEMRGKAWTLALDGQAIPGLAGLKAKDPEEGTYPQVSLDPAQAALLAGKLVSGQSLKVTGAEGRAGRISLAGSSAALRWMDVQQKRAGTVTALVAKGDRPASEVPAPPAPPLVTPGVIPSQEGLSDVLPRSVRAKFPPECERNLTKDMTDPIVARLSPGVVLWGDVCSVAAYQSTYVMFLADEKGRNPRPLVLTDAEGRSLGFPDIGFAFDPERLTLSNFYKGRGLADCGGASSWVWDGKAFRLVEGTFMDLCRGLAPDDWPVSYVSRSQ</sequence>
<dbReference type="Pfam" id="PF06674">
    <property type="entry name" value="DUF1176"/>
    <property type="match status" value="1"/>
</dbReference>
<proteinExistence type="predicted"/>
<comment type="caution">
    <text evidence="2">The sequence shown here is derived from an EMBL/GenBank/DDBJ whole genome shotgun (WGS) entry which is preliminary data.</text>
</comment>
<dbReference type="InterPro" id="IPR009560">
    <property type="entry name" value="DUF1176"/>
</dbReference>
<dbReference type="EMBL" id="JBHTLQ010000022">
    <property type="protein sequence ID" value="MFD1191131.1"/>
    <property type="molecule type" value="Genomic_DNA"/>
</dbReference>
<keyword evidence="3" id="KW-1185">Reference proteome</keyword>
<evidence type="ECO:0000256" key="1">
    <source>
        <dbReference type="SAM" id="SignalP"/>
    </source>
</evidence>
<feature type="chain" id="PRO_5046597288" evidence="1">
    <location>
        <begin position="24"/>
        <end position="347"/>
    </location>
</feature>
<dbReference type="RefSeq" id="WP_377353634.1">
    <property type="nucleotide sequence ID" value="NZ_JBHTLQ010000022.1"/>
</dbReference>
<evidence type="ECO:0000313" key="2">
    <source>
        <dbReference type="EMBL" id="MFD1191131.1"/>
    </source>
</evidence>
<name>A0ABW3T421_9CAUL</name>
<dbReference type="Proteomes" id="UP001597216">
    <property type="component" value="Unassembled WGS sequence"/>
</dbReference>
<gene>
    <name evidence="2" type="ORF">ACFQ27_11115</name>
</gene>
<reference evidence="3" key="1">
    <citation type="journal article" date="2019" name="Int. J. Syst. Evol. Microbiol.">
        <title>The Global Catalogue of Microorganisms (GCM) 10K type strain sequencing project: providing services to taxonomists for standard genome sequencing and annotation.</title>
        <authorList>
            <consortium name="The Broad Institute Genomics Platform"/>
            <consortium name="The Broad Institute Genome Sequencing Center for Infectious Disease"/>
            <person name="Wu L."/>
            <person name="Ma J."/>
        </authorList>
    </citation>
    <scope>NUCLEOTIDE SEQUENCE [LARGE SCALE GENOMIC DNA]</scope>
    <source>
        <strain evidence="3">CCUG 55074</strain>
    </source>
</reference>
<protein>
    <submittedName>
        <fullName evidence="2">DUF1176 domain-containing protein</fullName>
    </submittedName>
</protein>
<keyword evidence="1" id="KW-0732">Signal</keyword>
<evidence type="ECO:0000313" key="3">
    <source>
        <dbReference type="Proteomes" id="UP001597216"/>
    </source>
</evidence>
<organism evidence="2 3">
    <name type="scientific">Phenylobacterium conjunctum</name>
    <dbReference type="NCBI Taxonomy" id="1298959"/>
    <lineage>
        <taxon>Bacteria</taxon>
        <taxon>Pseudomonadati</taxon>
        <taxon>Pseudomonadota</taxon>
        <taxon>Alphaproteobacteria</taxon>
        <taxon>Caulobacterales</taxon>
        <taxon>Caulobacteraceae</taxon>
        <taxon>Phenylobacterium</taxon>
    </lineage>
</organism>
<feature type="signal peptide" evidence="1">
    <location>
        <begin position="1"/>
        <end position="23"/>
    </location>
</feature>